<reference evidence="2" key="1">
    <citation type="submission" date="2020-09" db="EMBL/GenBank/DDBJ databases">
        <title>Genome-Enabled Discovery of Anthraquinone Biosynthesis in Senna tora.</title>
        <authorList>
            <person name="Kang S.-H."/>
            <person name="Pandey R.P."/>
            <person name="Lee C.-M."/>
            <person name="Sim J.-S."/>
            <person name="Jeong J.-T."/>
            <person name="Choi B.-S."/>
            <person name="Jung M."/>
            <person name="Ginzburg D."/>
            <person name="Zhao K."/>
            <person name="Won S.Y."/>
            <person name="Oh T.-J."/>
            <person name="Yu Y."/>
            <person name="Kim N.-H."/>
            <person name="Lee O.R."/>
            <person name="Lee T.-H."/>
            <person name="Bashyal P."/>
            <person name="Kim T.-S."/>
            <person name="Lee W.-H."/>
            <person name="Kawkins C."/>
            <person name="Kim C.-K."/>
            <person name="Kim J.S."/>
            <person name="Ahn B.O."/>
            <person name="Rhee S.Y."/>
            <person name="Sohng J.K."/>
        </authorList>
    </citation>
    <scope>NUCLEOTIDE SEQUENCE</scope>
    <source>
        <tissue evidence="2">Leaf</tissue>
    </source>
</reference>
<dbReference type="AlphaFoldDB" id="A0A834TYL7"/>
<name>A0A834TYL7_9FABA</name>
<feature type="compositionally biased region" description="Basic residues" evidence="1">
    <location>
        <begin position="113"/>
        <end position="127"/>
    </location>
</feature>
<feature type="region of interest" description="Disordered" evidence="1">
    <location>
        <begin position="77"/>
        <end position="149"/>
    </location>
</feature>
<dbReference type="Proteomes" id="UP000634136">
    <property type="component" value="Unassembled WGS sequence"/>
</dbReference>
<protein>
    <submittedName>
        <fullName evidence="2">E3 ubiquitin-protein ligase RNF25 isoform X3</fullName>
    </submittedName>
</protein>
<evidence type="ECO:0000256" key="1">
    <source>
        <dbReference type="SAM" id="MobiDB-lite"/>
    </source>
</evidence>
<feature type="compositionally biased region" description="Low complexity" evidence="1">
    <location>
        <begin position="77"/>
        <end position="88"/>
    </location>
</feature>
<keyword evidence="3" id="KW-1185">Reference proteome</keyword>
<gene>
    <name evidence="2" type="ORF">G2W53_017513</name>
</gene>
<comment type="caution">
    <text evidence="2">The sequence shown here is derived from an EMBL/GenBank/DDBJ whole genome shotgun (WGS) entry which is preliminary data.</text>
</comment>
<proteinExistence type="predicted"/>
<dbReference type="OrthoDB" id="432311at2759"/>
<organism evidence="2 3">
    <name type="scientific">Senna tora</name>
    <dbReference type="NCBI Taxonomy" id="362788"/>
    <lineage>
        <taxon>Eukaryota</taxon>
        <taxon>Viridiplantae</taxon>
        <taxon>Streptophyta</taxon>
        <taxon>Embryophyta</taxon>
        <taxon>Tracheophyta</taxon>
        <taxon>Spermatophyta</taxon>
        <taxon>Magnoliopsida</taxon>
        <taxon>eudicotyledons</taxon>
        <taxon>Gunneridae</taxon>
        <taxon>Pentapetalae</taxon>
        <taxon>rosids</taxon>
        <taxon>fabids</taxon>
        <taxon>Fabales</taxon>
        <taxon>Fabaceae</taxon>
        <taxon>Caesalpinioideae</taxon>
        <taxon>Cassia clade</taxon>
        <taxon>Senna</taxon>
    </lineage>
</organism>
<evidence type="ECO:0000313" key="2">
    <source>
        <dbReference type="EMBL" id="KAF7826349.1"/>
    </source>
</evidence>
<accession>A0A834TYL7</accession>
<evidence type="ECO:0000313" key="3">
    <source>
        <dbReference type="Proteomes" id="UP000634136"/>
    </source>
</evidence>
<sequence length="149" mass="17149">MNYKFFTSHPREEDVLKPYSLDKETDDNEKILHSEHEISRREKFEAILQLQKENSGVIEPKREIVILPGMFLPQPVATSSTASAAESAEQQEKDAGNTGKHSNRTSCEPSSSGHRRSHRRRGNHRPHSNNSTVRNQSKPVHQWIKKERQ</sequence>
<dbReference type="EMBL" id="JAAIUW010000006">
    <property type="protein sequence ID" value="KAF7826349.1"/>
    <property type="molecule type" value="Genomic_DNA"/>
</dbReference>